<evidence type="ECO:0000313" key="7">
    <source>
        <dbReference type="EMBL" id="KAK9707816.1"/>
    </source>
</evidence>
<feature type="compositionally biased region" description="Polar residues" evidence="5">
    <location>
        <begin position="1"/>
        <end position="22"/>
    </location>
</feature>
<feature type="compositionally biased region" description="Low complexity" evidence="5">
    <location>
        <begin position="354"/>
        <end position="363"/>
    </location>
</feature>
<dbReference type="Gene3D" id="2.30.30.40">
    <property type="entry name" value="SH3 Domains"/>
    <property type="match status" value="3"/>
</dbReference>
<feature type="region of interest" description="Disordered" evidence="5">
    <location>
        <begin position="421"/>
        <end position="450"/>
    </location>
</feature>
<dbReference type="InterPro" id="IPR036028">
    <property type="entry name" value="SH3-like_dom_sf"/>
</dbReference>
<feature type="region of interest" description="Disordered" evidence="5">
    <location>
        <begin position="835"/>
        <end position="859"/>
    </location>
</feature>
<feature type="coiled-coil region" evidence="4">
    <location>
        <begin position="522"/>
        <end position="585"/>
    </location>
</feature>
<dbReference type="Proteomes" id="UP001458880">
    <property type="component" value="Unassembled WGS sequence"/>
</dbReference>
<feature type="domain" description="SH3" evidence="6">
    <location>
        <begin position="1583"/>
        <end position="1642"/>
    </location>
</feature>
<feature type="region of interest" description="Disordered" evidence="5">
    <location>
        <begin position="1472"/>
        <end position="1513"/>
    </location>
</feature>
<dbReference type="InterPro" id="IPR001452">
    <property type="entry name" value="SH3_domain"/>
</dbReference>
<dbReference type="PANTHER" id="PTHR14167:SF116">
    <property type="entry name" value="CAP, ISOFORM AC"/>
    <property type="match status" value="1"/>
</dbReference>
<sequence>MSPAPSQASDKSKLSRSTTSLDSIKIGKTKKIDKSANLRKSINPKPQPAGSKENICHLRKAKKDKLNDEIVKKEKKQPKPKLKAKSAGTESAKSESTEDKVPITLNEIKRRKASLDTNNFFQPKSESTEDKVPITLNEIKRRKASLDTNNFFQHLFLRDQPRLVPRSMTLLNAAKRVWTRIIFSNIYSCGTNLAYSPEEDEFGFRTHYRGFKDLPESHKTRIGFSEPTIGALKIYLNHTKPVSDSKFRAIDAQLVRSRSASPKNVRWEDETKNILYERSSSLPPKLALAETVRRRRQDTDSKRTTIIRSSSPQKLVFSETSRPVSPIIKRKSIPPPKFSPKKIVLTETSRPISPEIRSRSVSPKIQSRSVSPKIQRSLSPETLYFSQTTRPVSPIGTAIRSPSYRKIRSLHGDSLDFIKRRVPRSRSAGEAEQFKPNLGSDPPSLTQSTSSIDSLKEYQNYVKEVIYSAKKSDRFKDLSKFYSKIERLGELERTTSSSDLRPRRKNEEEIIDYDRWKEVRSREKAEKELDTIYRELKRTQKEKDFLFMPKQVESYKWRRDFDWGLRIKEKSVEDIKDEFEKMKIKKPNQQDLDYSKDVYKPLWRGSSVANLAQNMAEKRSQSEGRGVTARQKKIESERLLTHGIGSRIWSSLSMEQVNVLKNQLAEIYQNGGKRNAGGDKPEYIVEVPEDKRFAQAQTLLKVRRNSDSFKTDRAQNRFAQDSSMTETDKKRLSQSLSKEILERQQQRYRTSLSLVLGKETRGAIAAADAKVKHPEPPSPRTCYSLEMSEDGEKDGGKKQGDSDFLLVLAKDDNKANIKETLTEWAQPKKAIITTDALNPAQTKTSSTSETESGSTDGSTKTVICADQLDKKDVKKKVQYFEKVRESDDYTPTVYKAADSSSPEEQTEEVKLNPQPTNLKRSALSRSYQDLKELFGESDAAKLPSPISTTSLRSLPFTYSSDSVYRSRNATATPISIRNPKFISRARFDLYYFSLIKSGDVTKLKNKFEPRRCNSDSHLDQKSQIYIPGQILGEVDNLRRRYEYPSLSGRGRSRIRRGGIVSPIHLKAEDRFMPHINIISKIASLYPRKSAKKEHERSVEELADLLGITVGEVKKLREKFDSPDRNMSLLGQMFTSSPNFDSPDRNMSLLGQMFTSSPNLNELRDIAPYLTGSWTAHKYPKKEDNTRPLTPPVPPPTAVAESKSSPVTVRQINNNNNNLIKKRSPTTIRAKSASPPIRRHKVKLSSILKPELGKEEEEEVKKKEFDPTVHRPVSRYQPQLPRVEPVRTRSTSSAAQRPLKKSNGTRIPAKICGKRGDNTLQDAGTSRDQRIAERRRTAKKTGGTHEEDLPGRAQTKIPAGTCDILNNIQDVPITTAKLNWNFYRIPAKICGKRGDNTLQDAESPRKYVENEVTIHYRTPVRQEIKESLSEDELQRRQAEHMKKIYQEERRRKYLQVSHSLDELQDMNSRRHADNFIPSQKSPIPLNRTPRHEQSTYDDIMDDYSPKLKPRPRSPEPRLVAKALYNFVGQSARELTFRKGDIIYIRRQVDKNWYEGEHNAMIGLFPANYVEIVPYDGIKSTVRKPHEGQARAKYNFIAQTHLELSLAKGELVVITRRVDDNWFEGKIGGRKGIFPVSYVEILIDPSDVSQASTPTPKPIAAPASHSLLLNGSLGGKESMGSHNYVPPYHHSSAHHNGGDPSFHAKPVQMTGNGSYGSLSRTKNLNQALHIDTQSDPVPYRALYKYKPQNEDELELLEGDTVYVLEKCDDGWYVGSSDRTGAFGTFPGNYVERI</sequence>
<evidence type="ECO:0000256" key="2">
    <source>
        <dbReference type="ARBA" id="ARBA00022737"/>
    </source>
</evidence>
<feature type="compositionally biased region" description="Polar residues" evidence="5">
    <location>
        <begin position="1707"/>
        <end position="1716"/>
    </location>
</feature>
<dbReference type="Pfam" id="PF00018">
    <property type="entry name" value="SH3_1"/>
    <property type="match status" value="1"/>
</dbReference>
<feature type="region of interest" description="Disordered" evidence="5">
    <location>
        <begin position="766"/>
        <end position="799"/>
    </location>
</feature>
<evidence type="ECO:0000256" key="1">
    <source>
        <dbReference type="ARBA" id="ARBA00022443"/>
    </source>
</evidence>
<gene>
    <name evidence="7" type="ORF">QE152_g27612</name>
</gene>
<feature type="compositionally biased region" description="Basic residues" evidence="5">
    <location>
        <begin position="73"/>
        <end position="84"/>
    </location>
</feature>
<dbReference type="CDD" id="cd11780">
    <property type="entry name" value="SH3_Sorbs_3"/>
    <property type="match status" value="1"/>
</dbReference>
<evidence type="ECO:0000313" key="8">
    <source>
        <dbReference type="Proteomes" id="UP001458880"/>
    </source>
</evidence>
<dbReference type="PROSITE" id="PS50002">
    <property type="entry name" value="SH3"/>
    <property type="match status" value="3"/>
</dbReference>
<feature type="region of interest" description="Disordered" evidence="5">
    <location>
        <begin position="1678"/>
        <end position="1716"/>
    </location>
</feature>
<feature type="domain" description="SH3" evidence="6">
    <location>
        <begin position="1732"/>
        <end position="1791"/>
    </location>
</feature>
<name>A0AAW1JUJ1_POPJA</name>
<keyword evidence="8" id="KW-1185">Reference proteome</keyword>
<evidence type="ECO:0000256" key="4">
    <source>
        <dbReference type="SAM" id="Coils"/>
    </source>
</evidence>
<dbReference type="Pfam" id="PF14604">
    <property type="entry name" value="SH3_9"/>
    <property type="match status" value="2"/>
</dbReference>
<evidence type="ECO:0000259" key="6">
    <source>
        <dbReference type="PROSITE" id="PS50002"/>
    </source>
</evidence>
<feature type="region of interest" description="Disordered" evidence="5">
    <location>
        <begin position="1"/>
        <end position="99"/>
    </location>
</feature>
<feature type="region of interest" description="Disordered" evidence="5">
    <location>
        <begin position="893"/>
        <end position="912"/>
    </location>
</feature>
<feature type="region of interest" description="Disordered" evidence="5">
    <location>
        <begin position="354"/>
        <end position="373"/>
    </location>
</feature>
<evidence type="ECO:0000256" key="5">
    <source>
        <dbReference type="SAM" id="MobiDB-lite"/>
    </source>
</evidence>
<reference evidence="7 8" key="1">
    <citation type="journal article" date="2024" name="BMC Genomics">
        <title>De novo assembly and annotation of Popillia japonica's genome with initial clues to its potential as an invasive pest.</title>
        <authorList>
            <person name="Cucini C."/>
            <person name="Boschi S."/>
            <person name="Funari R."/>
            <person name="Cardaioli E."/>
            <person name="Iannotti N."/>
            <person name="Marturano G."/>
            <person name="Paoli F."/>
            <person name="Bruttini M."/>
            <person name="Carapelli A."/>
            <person name="Frati F."/>
            <person name="Nardi F."/>
        </authorList>
    </citation>
    <scope>NUCLEOTIDE SEQUENCE [LARGE SCALE GENOMIC DNA]</scope>
    <source>
        <strain evidence="7">DMR45628</strain>
    </source>
</reference>
<feature type="compositionally biased region" description="Polar residues" evidence="5">
    <location>
        <begin position="364"/>
        <end position="373"/>
    </location>
</feature>
<dbReference type="SUPFAM" id="SSF50044">
    <property type="entry name" value="SH3-domain"/>
    <property type="match status" value="3"/>
</dbReference>
<dbReference type="CDD" id="cd11782">
    <property type="entry name" value="SH3_Sorbs_2"/>
    <property type="match status" value="1"/>
</dbReference>
<feature type="domain" description="SH3" evidence="6">
    <location>
        <begin position="1514"/>
        <end position="1573"/>
    </location>
</feature>
<dbReference type="EMBL" id="JASPKY010000342">
    <property type="protein sequence ID" value="KAK9707816.1"/>
    <property type="molecule type" value="Genomic_DNA"/>
</dbReference>
<dbReference type="InterPro" id="IPR050384">
    <property type="entry name" value="Endophilin_SH3RF"/>
</dbReference>
<feature type="compositionally biased region" description="Low complexity" evidence="5">
    <location>
        <begin position="842"/>
        <end position="859"/>
    </location>
</feature>
<feature type="region of interest" description="Disordered" evidence="5">
    <location>
        <begin position="714"/>
        <end position="733"/>
    </location>
</feature>
<organism evidence="7 8">
    <name type="scientific">Popillia japonica</name>
    <name type="common">Japanese beetle</name>
    <dbReference type="NCBI Taxonomy" id="7064"/>
    <lineage>
        <taxon>Eukaryota</taxon>
        <taxon>Metazoa</taxon>
        <taxon>Ecdysozoa</taxon>
        <taxon>Arthropoda</taxon>
        <taxon>Hexapoda</taxon>
        <taxon>Insecta</taxon>
        <taxon>Pterygota</taxon>
        <taxon>Neoptera</taxon>
        <taxon>Endopterygota</taxon>
        <taxon>Coleoptera</taxon>
        <taxon>Polyphaga</taxon>
        <taxon>Scarabaeiformia</taxon>
        <taxon>Scarabaeidae</taxon>
        <taxon>Rutelinae</taxon>
        <taxon>Popillia</taxon>
    </lineage>
</organism>
<comment type="caution">
    <text evidence="7">The sequence shown here is derived from an EMBL/GenBank/DDBJ whole genome shotgun (WGS) entry which is preliminary data.</text>
</comment>
<accession>A0AAW1JUJ1</accession>
<dbReference type="CDD" id="cd11781">
    <property type="entry name" value="SH3_Sorbs_1"/>
    <property type="match status" value="1"/>
</dbReference>
<feature type="region of interest" description="Disordered" evidence="5">
    <location>
        <begin position="1177"/>
        <end position="1205"/>
    </location>
</feature>
<feature type="compositionally biased region" description="Basic and acidic residues" evidence="5">
    <location>
        <begin position="1324"/>
        <end position="1334"/>
    </location>
</feature>
<dbReference type="PANTHER" id="PTHR14167">
    <property type="entry name" value="SH3 DOMAIN-CONTAINING"/>
    <property type="match status" value="1"/>
</dbReference>
<feature type="compositionally biased region" description="Basic and acidic residues" evidence="5">
    <location>
        <begin position="1258"/>
        <end position="1268"/>
    </location>
</feature>
<feature type="region of interest" description="Disordered" evidence="5">
    <location>
        <begin position="1251"/>
        <end position="1354"/>
    </location>
</feature>
<keyword evidence="1 3" id="KW-0728">SH3 domain</keyword>
<proteinExistence type="predicted"/>
<keyword evidence="4" id="KW-0175">Coiled coil</keyword>
<dbReference type="PRINTS" id="PR00499">
    <property type="entry name" value="P67PHOX"/>
</dbReference>
<keyword evidence="2" id="KW-0677">Repeat</keyword>
<dbReference type="FunFam" id="2.30.30.40:FF:000001">
    <property type="entry name" value="Sorbin and SH3 domain-containing protein 1 isoform 2"/>
    <property type="match status" value="1"/>
</dbReference>
<dbReference type="SMART" id="SM00326">
    <property type="entry name" value="SH3"/>
    <property type="match status" value="3"/>
</dbReference>
<evidence type="ECO:0000256" key="3">
    <source>
        <dbReference type="PROSITE-ProRule" id="PRU00192"/>
    </source>
</evidence>
<protein>
    <submittedName>
        <fullName evidence="7">Variant SH3 domain</fullName>
    </submittedName>
</protein>